<keyword evidence="8" id="KW-1185">Reference proteome</keyword>
<dbReference type="GO" id="GO:0042597">
    <property type="term" value="C:periplasmic space"/>
    <property type="evidence" value="ECO:0007669"/>
    <property type="project" value="UniProtKB-SubCell"/>
</dbReference>
<dbReference type="EMBL" id="WMBT01000003">
    <property type="protein sequence ID" value="MTE00295.1"/>
    <property type="molecule type" value="Genomic_DNA"/>
</dbReference>
<keyword evidence="4 6" id="KW-0732">Signal</keyword>
<evidence type="ECO:0000256" key="1">
    <source>
        <dbReference type="ARBA" id="ARBA00004418"/>
    </source>
</evidence>
<evidence type="ECO:0000313" key="8">
    <source>
        <dbReference type="Proteomes" id="UP000481417"/>
    </source>
</evidence>
<dbReference type="InterPro" id="IPR038404">
    <property type="entry name" value="TRAP_DctP_sf"/>
</dbReference>
<comment type="subcellular location">
    <subcellularLocation>
        <location evidence="1">Periplasm</location>
    </subcellularLocation>
</comment>
<keyword evidence="5" id="KW-0574">Periplasm</keyword>
<evidence type="ECO:0000256" key="2">
    <source>
        <dbReference type="ARBA" id="ARBA00009023"/>
    </source>
</evidence>
<dbReference type="PANTHER" id="PTHR33376:SF7">
    <property type="entry name" value="C4-DICARBOXYLATE-BINDING PROTEIN DCTB"/>
    <property type="match status" value="1"/>
</dbReference>
<feature type="signal peptide" evidence="6">
    <location>
        <begin position="1"/>
        <end position="26"/>
    </location>
</feature>
<dbReference type="InterPro" id="IPR018389">
    <property type="entry name" value="DctP_fam"/>
</dbReference>
<evidence type="ECO:0000256" key="6">
    <source>
        <dbReference type="SAM" id="SignalP"/>
    </source>
</evidence>
<protein>
    <submittedName>
        <fullName evidence="7">C4-dicarboxylate ABC transporter substrate-binding protein</fullName>
    </submittedName>
</protein>
<accession>A0A6L6HQI3</accession>
<name>A0A6L6HQI3_9RHOB</name>
<dbReference type="RefSeq" id="WP_154764347.1">
    <property type="nucleotide sequence ID" value="NZ_WMBT01000003.1"/>
</dbReference>
<comment type="caution">
    <text evidence="7">The sequence shown here is derived from an EMBL/GenBank/DDBJ whole genome shotgun (WGS) entry which is preliminary data.</text>
</comment>
<dbReference type="CDD" id="cd13666">
    <property type="entry name" value="PBP2_TRAP_DctP_like_1"/>
    <property type="match status" value="1"/>
</dbReference>
<evidence type="ECO:0000256" key="3">
    <source>
        <dbReference type="ARBA" id="ARBA00022448"/>
    </source>
</evidence>
<dbReference type="AlphaFoldDB" id="A0A6L6HQI3"/>
<dbReference type="Gene3D" id="3.40.190.170">
    <property type="entry name" value="Bacterial extracellular solute-binding protein, family 7"/>
    <property type="match status" value="1"/>
</dbReference>
<evidence type="ECO:0000313" key="7">
    <source>
        <dbReference type="EMBL" id="MTE00295.1"/>
    </source>
</evidence>
<evidence type="ECO:0000256" key="4">
    <source>
        <dbReference type="ARBA" id="ARBA00022729"/>
    </source>
</evidence>
<dbReference type="Pfam" id="PF03480">
    <property type="entry name" value="DctP"/>
    <property type="match status" value="1"/>
</dbReference>
<dbReference type="Proteomes" id="UP000481417">
    <property type="component" value="Unassembled WGS sequence"/>
</dbReference>
<organism evidence="7 8">
    <name type="scientific">Paracoccus lichenicola</name>
    <dbReference type="NCBI Taxonomy" id="2665644"/>
    <lineage>
        <taxon>Bacteria</taxon>
        <taxon>Pseudomonadati</taxon>
        <taxon>Pseudomonadota</taxon>
        <taxon>Alphaproteobacteria</taxon>
        <taxon>Rhodobacterales</taxon>
        <taxon>Paracoccaceae</taxon>
        <taxon>Paracoccus</taxon>
    </lineage>
</organism>
<feature type="chain" id="PRO_5026652632" evidence="6">
    <location>
        <begin position="27"/>
        <end position="385"/>
    </location>
</feature>
<sequence length="385" mass="41662">MVQVLRSSSWVAWAALAMLLSPPVQAEQLRFATGYPPGAAPVKHAESMADIVAKASGGELTVRVFTNALLSFAEMSAGVRDGITDVGYVVTPYFPSEYPRTNLLNDVSMQLALLGDAPKGREGVAYGGALMEYVFFNCPECQKEYFNQDQVFTGVSPTASYQLLCNRPVVSAADMNGLRLRAGAGQWSRWAQAMGATPIQISGQESLEGMKQGLIDCTVLSVVSGLSDFRLIDAATHITSTVPGGVFAATPATNINASVWRAMSEEKRRAFLAGAVYMAAAVPFFEHQREREVLGEAKAQGIVILEADADLQDLTRTFIEQDATTVAQHYATQFGVQDAEAMIAGFQPVLARWVELVKDVGTVEDLVTIYEREIYSKIDVSTYGM</sequence>
<gene>
    <name evidence="7" type="ORF">GIY56_08350</name>
</gene>
<keyword evidence="3" id="KW-0813">Transport</keyword>
<dbReference type="GO" id="GO:0055085">
    <property type="term" value="P:transmembrane transport"/>
    <property type="evidence" value="ECO:0007669"/>
    <property type="project" value="InterPro"/>
</dbReference>
<dbReference type="PANTHER" id="PTHR33376">
    <property type="match status" value="1"/>
</dbReference>
<evidence type="ECO:0000256" key="5">
    <source>
        <dbReference type="ARBA" id="ARBA00022764"/>
    </source>
</evidence>
<reference evidence="7 8" key="1">
    <citation type="submission" date="2019-11" db="EMBL/GenBank/DDBJ databases">
        <authorList>
            <person name="Lang L."/>
        </authorList>
    </citation>
    <scope>NUCLEOTIDE SEQUENCE [LARGE SCALE GENOMIC DNA]</scope>
    <source>
        <strain evidence="7 8">YIM 132242</strain>
    </source>
</reference>
<proteinExistence type="inferred from homology"/>
<comment type="similarity">
    <text evidence="2">Belongs to the bacterial solute-binding protein 7 family.</text>
</comment>